<feature type="binding site" evidence="7">
    <location>
        <position position="591"/>
    </location>
    <ligand>
        <name>Zn(2+)</name>
        <dbReference type="ChEBI" id="CHEBI:29105"/>
        <label>1</label>
    </ligand>
</feature>
<dbReference type="Gene3D" id="1.10.1300.10">
    <property type="entry name" value="3'5'-cyclic nucleotide phosphodiesterase, catalytic domain"/>
    <property type="match status" value="1"/>
</dbReference>
<dbReference type="GO" id="GO:0007165">
    <property type="term" value="P:signal transduction"/>
    <property type="evidence" value="ECO:0007669"/>
    <property type="project" value="InterPro"/>
</dbReference>
<evidence type="ECO:0000259" key="10">
    <source>
        <dbReference type="PROSITE" id="PS51845"/>
    </source>
</evidence>
<feature type="binding site" evidence="7">
    <location>
        <position position="701"/>
    </location>
    <ligand>
        <name>Zn(2+)</name>
        <dbReference type="ChEBI" id="CHEBI:29105"/>
        <label>1</label>
    </ligand>
</feature>
<dbReference type="GO" id="GO:0004114">
    <property type="term" value="F:3',5'-cyclic-nucleotide phosphodiesterase activity"/>
    <property type="evidence" value="ECO:0007669"/>
    <property type="project" value="InterPro"/>
</dbReference>
<evidence type="ECO:0000256" key="6">
    <source>
        <dbReference type="PIRSR" id="PIRSR623088-2"/>
    </source>
</evidence>
<dbReference type="Pfam" id="PF01590">
    <property type="entry name" value="GAF"/>
    <property type="match status" value="1"/>
</dbReference>
<evidence type="ECO:0000313" key="11">
    <source>
        <dbReference type="EnsemblMetazoa" id="AMEM005905-PA"/>
    </source>
</evidence>
<comment type="cofactor">
    <cofactor evidence="8">
        <name>a divalent metal cation</name>
        <dbReference type="ChEBI" id="CHEBI:60240"/>
    </cofactor>
    <text evidence="8">Binds 2 divalent metal cations per subunit. Site 1 may preferentially bind zinc ions, while site 2 has a preference for magnesium and/or manganese ions.</text>
</comment>
<dbReference type="VEuPathDB" id="VectorBase:AMEM21_000890"/>
<keyword evidence="3 7" id="KW-0479">Metal-binding</keyword>
<dbReference type="FunFam" id="1.10.1300.10:FF:000003">
    <property type="entry name" value="Phosphodiesterase"/>
    <property type="match status" value="1"/>
</dbReference>
<evidence type="ECO:0000256" key="4">
    <source>
        <dbReference type="ARBA" id="ARBA00022801"/>
    </source>
</evidence>
<dbReference type="GO" id="GO:0046872">
    <property type="term" value="F:metal ion binding"/>
    <property type="evidence" value="ECO:0007669"/>
    <property type="project" value="UniProtKB-KW"/>
</dbReference>
<feature type="domain" description="PDEase" evidence="10">
    <location>
        <begin position="467"/>
        <end position="795"/>
    </location>
</feature>
<dbReference type="Proteomes" id="UP000075903">
    <property type="component" value="Unassembled WGS sequence"/>
</dbReference>
<feature type="region of interest" description="Disordered" evidence="9">
    <location>
        <begin position="1"/>
        <end position="43"/>
    </location>
</feature>
<dbReference type="Gene3D" id="3.30.450.40">
    <property type="match status" value="1"/>
</dbReference>
<feature type="binding site" evidence="6">
    <location>
        <begin position="549"/>
        <end position="553"/>
    </location>
    <ligand>
        <name>AMP</name>
        <dbReference type="ChEBI" id="CHEBI:456215"/>
    </ligand>
</feature>
<feature type="compositionally biased region" description="Gly residues" evidence="9">
    <location>
        <begin position="15"/>
        <end position="28"/>
    </location>
</feature>
<keyword evidence="4 8" id="KW-0378">Hydrolase</keyword>
<dbReference type="InterPro" id="IPR036971">
    <property type="entry name" value="PDEase_catalytic_dom_sf"/>
</dbReference>
<feature type="binding site" evidence="7">
    <location>
        <position position="553"/>
    </location>
    <ligand>
        <name>Zn(2+)</name>
        <dbReference type="ChEBI" id="CHEBI:29105"/>
        <label>1</label>
    </ligand>
</feature>
<dbReference type="InterPro" id="IPR029016">
    <property type="entry name" value="GAF-like_dom_sf"/>
</dbReference>
<dbReference type="SMART" id="SM00471">
    <property type="entry name" value="HDc"/>
    <property type="match status" value="1"/>
</dbReference>
<dbReference type="KEGG" id="amer:121595589"/>
<dbReference type="STRING" id="30066.A0A182UYN0"/>
<feature type="binding site" evidence="6">
    <location>
        <position position="701"/>
    </location>
    <ligand>
        <name>AMP</name>
        <dbReference type="ChEBI" id="CHEBI:456215"/>
    </ligand>
</feature>
<feature type="active site" description="Proton donor" evidence="5">
    <location>
        <position position="549"/>
    </location>
</feature>
<dbReference type="CDD" id="cd00077">
    <property type="entry name" value="HDc"/>
    <property type="match status" value="1"/>
</dbReference>
<evidence type="ECO:0000256" key="2">
    <source>
        <dbReference type="ARBA" id="ARBA00022535"/>
    </source>
</evidence>
<name>A0A182UYN0_ANOME</name>
<dbReference type="InterPro" id="IPR003607">
    <property type="entry name" value="HD/PDEase_dom"/>
</dbReference>
<feature type="binding site" evidence="7">
    <location>
        <position position="592"/>
    </location>
    <ligand>
        <name>Zn(2+)</name>
        <dbReference type="ChEBI" id="CHEBI:29105"/>
        <label>2</label>
    </ligand>
</feature>
<dbReference type="Pfam" id="PF00233">
    <property type="entry name" value="PDEase_I"/>
    <property type="match status" value="1"/>
</dbReference>
<keyword evidence="2" id="KW-0140">cGMP</keyword>
<dbReference type="GeneID" id="121595589"/>
<feature type="binding site" evidence="7">
    <location>
        <position position="592"/>
    </location>
    <ligand>
        <name>Zn(2+)</name>
        <dbReference type="ChEBI" id="CHEBI:29105"/>
        <label>1</label>
    </ligand>
</feature>
<organism evidence="11 12">
    <name type="scientific">Anopheles merus</name>
    <name type="common">Mosquito</name>
    <dbReference type="NCBI Taxonomy" id="30066"/>
    <lineage>
        <taxon>Eukaryota</taxon>
        <taxon>Metazoa</taxon>
        <taxon>Ecdysozoa</taxon>
        <taxon>Arthropoda</taxon>
        <taxon>Hexapoda</taxon>
        <taxon>Insecta</taxon>
        <taxon>Pterygota</taxon>
        <taxon>Neoptera</taxon>
        <taxon>Endopterygota</taxon>
        <taxon>Diptera</taxon>
        <taxon>Nematocera</taxon>
        <taxon>Culicoidea</taxon>
        <taxon>Culicidae</taxon>
        <taxon>Anophelinae</taxon>
        <taxon>Anopheles</taxon>
    </lineage>
</organism>
<dbReference type="PROSITE" id="PS00126">
    <property type="entry name" value="PDEASE_I_1"/>
    <property type="match status" value="1"/>
</dbReference>
<evidence type="ECO:0000256" key="7">
    <source>
        <dbReference type="PIRSR" id="PIRSR623088-3"/>
    </source>
</evidence>
<dbReference type="SUPFAM" id="SSF109604">
    <property type="entry name" value="HD-domain/PDEase-like"/>
    <property type="match status" value="1"/>
</dbReference>
<dbReference type="VEuPathDB" id="VectorBase:AMEM005905"/>
<reference evidence="11" key="1">
    <citation type="submission" date="2020-05" db="UniProtKB">
        <authorList>
            <consortium name="EnsemblMetazoa"/>
        </authorList>
    </citation>
    <scope>IDENTIFICATION</scope>
    <source>
        <strain evidence="11">MAF</strain>
    </source>
</reference>
<evidence type="ECO:0000256" key="3">
    <source>
        <dbReference type="ARBA" id="ARBA00022723"/>
    </source>
</evidence>
<dbReference type="SMART" id="SM00065">
    <property type="entry name" value="GAF"/>
    <property type="match status" value="1"/>
</dbReference>
<dbReference type="RefSeq" id="XP_041775594.1">
    <property type="nucleotide sequence ID" value="XM_041919660.1"/>
</dbReference>
<comment type="similarity">
    <text evidence="1 8">Belongs to the cyclic nucleotide phosphodiesterase family.</text>
</comment>
<dbReference type="InterPro" id="IPR002073">
    <property type="entry name" value="PDEase_catalytic_dom"/>
</dbReference>
<evidence type="ECO:0000256" key="9">
    <source>
        <dbReference type="SAM" id="MobiDB-lite"/>
    </source>
</evidence>
<sequence length="833" mass="93212">MSYNADDCPDSDTVVGGGGGGSSGGGGTTESNCATPTSPGMTRQDAVVVHGDGWSIDGGDPAPTAGPPSMAGYEPCDPLIILNLFQSLSATTNSLELQMKINLHLKALTRSPYVFLVPILHSSEEGLIQVINDNVLEKEIRFSINSTHFRSGSQHNGYPFVIDDLNKDFSEVIEMVVGNKHNTLIYDILGPKVSKLQTQTSTTSASSTSSLNELNYAAFQQQAFQQQGQNGATQQQIALFVCIAGDSSSRSRYQFYIDDTFRYVLGHLVTAFELYEEKRVRDQCQNLLQVARRLLGKIGDLGQLLRGVMTEAKELAAAERCSLFLLDKHTGELVSKVFDGNEASKEIRIESGKGIAGYVAQTGKLLNIRNAYQHPLFYKGVDESTGFKTRNILCFPICDEEGVIGVAQLCNKLNGFHFDKCDEEVATAFSVYCGISIMHALVHKQVQKAEARYKLSQELLLYHMKVPDTEVNHTLEAVKEPDREQDELYRTFPRFDFCPRDVKDHALSVQLAMRMFYDLNFVGSFKIHEYKLARFVLLVQKGYRDTPYHNWWHAFSVAHFAYSLMMNLRLIERGIITKMQGFSFLIAAFCHDLDHRGISNSYQTQTSSPLARLYSSEGSVNERHHLSQAICILNDSSSKILDGLSTTEFKECIDYLRELILATDLANHFRILPRLKKLRAEYLTEGSNQRLLLSLMITCCDLNDQIKSWKTVQHVAHLVYAEFFAEGDLEKQMGLRPNAMMDRKKACIPMLQIEFLTTVIRPTFEILVQIFPETGSFLDTIDSNREQWERVRNRAAQQGNGSETGGNGASEPCNGCNATAECCDFTCYTQVND</sequence>
<dbReference type="EnsemblMetazoa" id="AMEM005905-RA">
    <property type="protein sequence ID" value="AMEM005905-PA"/>
    <property type="gene ID" value="AMEM005905"/>
</dbReference>
<dbReference type="AlphaFoldDB" id="A0A182UYN0"/>
<evidence type="ECO:0000313" key="12">
    <source>
        <dbReference type="Proteomes" id="UP000075903"/>
    </source>
</evidence>
<dbReference type="InterPro" id="IPR023088">
    <property type="entry name" value="PDEase"/>
</dbReference>
<feature type="compositionally biased region" description="Polar residues" evidence="9">
    <location>
        <begin position="29"/>
        <end position="41"/>
    </location>
</feature>
<accession>A0A182UYN0</accession>
<feature type="region of interest" description="Disordered" evidence="9">
    <location>
        <begin position="790"/>
        <end position="809"/>
    </location>
</feature>
<evidence type="ECO:0000256" key="1">
    <source>
        <dbReference type="ARBA" id="ARBA00007648"/>
    </source>
</evidence>
<dbReference type="SUPFAM" id="SSF55781">
    <property type="entry name" value="GAF domain-like"/>
    <property type="match status" value="1"/>
</dbReference>
<evidence type="ECO:0000256" key="8">
    <source>
        <dbReference type="RuleBase" id="RU363067"/>
    </source>
</evidence>
<dbReference type="InterPro" id="IPR003018">
    <property type="entry name" value="GAF"/>
</dbReference>
<dbReference type="PANTHER" id="PTHR11347">
    <property type="entry name" value="CYCLIC NUCLEOTIDE PHOSPHODIESTERASE"/>
    <property type="match status" value="1"/>
</dbReference>
<dbReference type="InterPro" id="IPR023174">
    <property type="entry name" value="PDEase_CS"/>
</dbReference>
<keyword evidence="12" id="KW-1185">Reference proteome</keyword>
<feature type="binding site" evidence="6">
    <location>
        <position position="592"/>
    </location>
    <ligand>
        <name>AMP</name>
        <dbReference type="ChEBI" id="CHEBI:456215"/>
    </ligand>
</feature>
<evidence type="ECO:0000256" key="5">
    <source>
        <dbReference type="PIRSR" id="PIRSR623088-1"/>
    </source>
</evidence>
<dbReference type="PRINTS" id="PR00387">
    <property type="entry name" value="PDIESTERASE1"/>
</dbReference>
<proteinExistence type="inferred from homology"/>
<protein>
    <recommendedName>
        <fullName evidence="8">Phosphodiesterase</fullName>
        <ecNumber evidence="8">3.1.4.-</ecNumber>
    </recommendedName>
</protein>
<dbReference type="FunFam" id="3.30.450.40:FF:000170">
    <property type="entry name" value="Phosphodiesterase"/>
    <property type="match status" value="1"/>
</dbReference>
<dbReference type="EC" id="3.1.4.-" evidence="8"/>
<dbReference type="PROSITE" id="PS51845">
    <property type="entry name" value="PDEASE_I_2"/>
    <property type="match status" value="1"/>
</dbReference>
<feature type="binding site" evidence="6">
    <location>
        <position position="752"/>
    </location>
    <ligand>
        <name>AMP</name>
        <dbReference type="ChEBI" id="CHEBI:456215"/>
    </ligand>
</feature>